<evidence type="ECO:0000313" key="8">
    <source>
        <dbReference type="EMBL" id="ERN19041.1"/>
    </source>
</evidence>
<dbReference type="GO" id="GO:0016192">
    <property type="term" value="P:vesicle-mediated transport"/>
    <property type="evidence" value="ECO:0000318"/>
    <property type="project" value="GO_Central"/>
</dbReference>
<name>U5D0D3_AMBTC</name>
<gene>
    <name evidence="8" type="ORF">AMTR_s00061p00074170</name>
</gene>
<dbReference type="HOGENOM" id="CLU_060198_2_1_1"/>
<feature type="transmembrane region" description="Helical" evidence="7">
    <location>
        <begin position="118"/>
        <end position="137"/>
    </location>
</feature>
<dbReference type="GO" id="GO:0005794">
    <property type="term" value="C:Golgi apparatus"/>
    <property type="evidence" value="ECO:0000318"/>
    <property type="project" value="GO_Central"/>
</dbReference>
<protein>
    <recommendedName>
        <fullName evidence="7">PRA1 family protein</fullName>
    </recommendedName>
</protein>
<dbReference type="InterPro" id="IPR004895">
    <property type="entry name" value="Prenylated_rab_accept_PRA1"/>
</dbReference>
<keyword evidence="9" id="KW-1185">Reference proteome</keyword>
<feature type="transmembrane region" description="Helical" evidence="7">
    <location>
        <begin position="65"/>
        <end position="84"/>
    </location>
</feature>
<dbReference type="GO" id="GO:0005783">
    <property type="term" value="C:endoplasmic reticulum"/>
    <property type="evidence" value="ECO:0000318"/>
    <property type="project" value="GO_Central"/>
</dbReference>
<dbReference type="PANTHER" id="PTHR19317">
    <property type="entry name" value="PRENYLATED RAB ACCEPTOR 1-RELATED"/>
    <property type="match status" value="1"/>
</dbReference>
<keyword evidence="5 7" id="KW-1133">Transmembrane helix</keyword>
<evidence type="ECO:0000313" key="9">
    <source>
        <dbReference type="Proteomes" id="UP000017836"/>
    </source>
</evidence>
<dbReference type="GO" id="GO:0016020">
    <property type="term" value="C:membrane"/>
    <property type="evidence" value="ECO:0007669"/>
    <property type="project" value="UniProtKB-SubCell"/>
</dbReference>
<sequence>MSPASQSTYATIPISNGNPISLSLSNLLSYYSINHKPWPEFLSTAAFRRPENLSGALSRLRTNAICFRVNYAVLILSIALISLIQWPLSLLVVAAILAGWLLLYFFREDPLVVFDRGINDRTVLIGLVVITLAGLWLTGVVATLVGALGIGVLIMGVHAIFRESESLYMNEEEAVSEGLIGSRKPDFV</sequence>
<reference evidence="9" key="1">
    <citation type="journal article" date="2013" name="Science">
        <title>The Amborella genome and the evolution of flowering plants.</title>
        <authorList>
            <consortium name="Amborella Genome Project"/>
        </authorList>
    </citation>
    <scope>NUCLEOTIDE SEQUENCE [LARGE SCALE GENOMIC DNA]</scope>
</reference>
<accession>U5D0D3</accession>
<comment type="subcellular location">
    <subcellularLocation>
        <location evidence="2 7">Membrane</location>
        <topology evidence="2 7">Multi-pass membrane protein</topology>
    </subcellularLocation>
</comment>
<evidence type="ECO:0000256" key="7">
    <source>
        <dbReference type="RuleBase" id="RU363107"/>
    </source>
</evidence>
<keyword evidence="6 7" id="KW-0472">Membrane</keyword>
<evidence type="ECO:0000256" key="1">
    <source>
        <dbReference type="ARBA" id="ARBA00002501"/>
    </source>
</evidence>
<proteinExistence type="inferred from homology"/>
<evidence type="ECO:0000256" key="5">
    <source>
        <dbReference type="ARBA" id="ARBA00022989"/>
    </source>
</evidence>
<comment type="function">
    <text evidence="1 7">May be involved in both secretory and endocytic intracellular trafficking in the endosomal/prevacuolar compartments.</text>
</comment>
<dbReference type="OMA" id="LFFFRED"/>
<dbReference type="EMBL" id="KI392075">
    <property type="protein sequence ID" value="ERN19041.1"/>
    <property type="molecule type" value="Genomic_DNA"/>
</dbReference>
<keyword evidence="4 7" id="KW-0812">Transmembrane</keyword>
<dbReference type="Gramene" id="ERN19041">
    <property type="protein sequence ID" value="ERN19041"/>
    <property type="gene ID" value="AMTR_s00061p00074170"/>
</dbReference>
<evidence type="ECO:0000256" key="3">
    <source>
        <dbReference type="ARBA" id="ARBA00006483"/>
    </source>
</evidence>
<evidence type="ECO:0000256" key="2">
    <source>
        <dbReference type="ARBA" id="ARBA00004141"/>
    </source>
</evidence>
<organism evidence="8 9">
    <name type="scientific">Amborella trichopoda</name>
    <dbReference type="NCBI Taxonomy" id="13333"/>
    <lineage>
        <taxon>Eukaryota</taxon>
        <taxon>Viridiplantae</taxon>
        <taxon>Streptophyta</taxon>
        <taxon>Embryophyta</taxon>
        <taxon>Tracheophyta</taxon>
        <taxon>Spermatophyta</taxon>
        <taxon>Magnoliopsida</taxon>
        <taxon>Amborellales</taxon>
        <taxon>Amborellaceae</taxon>
        <taxon>Amborella</taxon>
    </lineage>
</organism>
<dbReference type="PANTHER" id="PTHR19317:SF53">
    <property type="entry name" value="PRA1 FAMILY PROTEIN G1"/>
    <property type="match status" value="1"/>
</dbReference>
<dbReference type="KEGG" id="atr:18447414"/>
<dbReference type="eggNOG" id="KOG3142">
    <property type="taxonomic scope" value="Eukaryota"/>
</dbReference>
<dbReference type="STRING" id="13333.U5D0D3"/>
<evidence type="ECO:0000256" key="6">
    <source>
        <dbReference type="ARBA" id="ARBA00023136"/>
    </source>
</evidence>
<evidence type="ECO:0000256" key="4">
    <source>
        <dbReference type="ARBA" id="ARBA00022692"/>
    </source>
</evidence>
<comment type="similarity">
    <text evidence="3 7">Belongs to the PRA1 family.</text>
</comment>
<keyword evidence="7" id="KW-0813">Transport</keyword>
<dbReference type="OrthoDB" id="63113at2759"/>
<dbReference type="Pfam" id="PF03208">
    <property type="entry name" value="PRA1"/>
    <property type="match status" value="1"/>
</dbReference>
<dbReference type="Proteomes" id="UP000017836">
    <property type="component" value="Unassembled WGS sequence"/>
</dbReference>
<dbReference type="AlphaFoldDB" id="U5D0D3"/>